<keyword evidence="2" id="KW-0479">Metal-binding</keyword>
<dbReference type="InterPro" id="IPR058240">
    <property type="entry name" value="rSAM_sf"/>
</dbReference>
<comment type="caution">
    <text evidence="6">The sequence shown here is derived from an EMBL/GenBank/DDBJ whole genome shotgun (WGS) entry which is preliminary data.</text>
</comment>
<dbReference type="SUPFAM" id="SSF102114">
    <property type="entry name" value="Radical SAM enzymes"/>
    <property type="match status" value="1"/>
</dbReference>
<dbReference type="CDD" id="cd01335">
    <property type="entry name" value="Radical_SAM"/>
    <property type="match status" value="1"/>
</dbReference>
<dbReference type="Gene3D" id="3.20.20.70">
    <property type="entry name" value="Aldolase class I"/>
    <property type="match status" value="1"/>
</dbReference>
<evidence type="ECO:0000313" key="6">
    <source>
        <dbReference type="EMBL" id="GAG03315.1"/>
    </source>
</evidence>
<dbReference type="GO" id="GO:0051536">
    <property type="term" value="F:iron-sulfur cluster binding"/>
    <property type="evidence" value="ECO:0007669"/>
    <property type="project" value="UniProtKB-KW"/>
</dbReference>
<dbReference type="AlphaFoldDB" id="X0UCI8"/>
<evidence type="ECO:0000256" key="3">
    <source>
        <dbReference type="ARBA" id="ARBA00023004"/>
    </source>
</evidence>
<protein>
    <recommendedName>
        <fullName evidence="5">Radical SAM core domain-containing protein</fullName>
    </recommendedName>
</protein>
<keyword evidence="4" id="KW-0411">Iron-sulfur</keyword>
<evidence type="ECO:0000256" key="4">
    <source>
        <dbReference type="ARBA" id="ARBA00023014"/>
    </source>
</evidence>
<name>X0UCI8_9ZZZZ</name>
<feature type="non-terminal residue" evidence="6">
    <location>
        <position position="270"/>
    </location>
</feature>
<feature type="non-terminal residue" evidence="6">
    <location>
        <position position="1"/>
    </location>
</feature>
<keyword evidence="3" id="KW-0408">Iron</keyword>
<organism evidence="6">
    <name type="scientific">marine sediment metagenome</name>
    <dbReference type="NCBI Taxonomy" id="412755"/>
    <lineage>
        <taxon>unclassified sequences</taxon>
        <taxon>metagenomes</taxon>
        <taxon>ecological metagenomes</taxon>
    </lineage>
</organism>
<evidence type="ECO:0000259" key="5">
    <source>
        <dbReference type="Pfam" id="PF04055"/>
    </source>
</evidence>
<keyword evidence="1" id="KW-0949">S-adenosyl-L-methionine</keyword>
<reference evidence="6" key="1">
    <citation type="journal article" date="2014" name="Front. Microbiol.">
        <title>High frequency of phylogenetically diverse reductive dehalogenase-homologous genes in deep subseafloor sedimentary metagenomes.</title>
        <authorList>
            <person name="Kawai M."/>
            <person name="Futagami T."/>
            <person name="Toyoda A."/>
            <person name="Takaki Y."/>
            <person name="Nishi S."/>
            <person name="Hori S."/>
            <person name="Arai W."/>
            <person name="Tsubouchi T."/>
            <person name="Morono Y."/>
            <person name="Uchiyama I."/>
            <person name="Ito T."/>
            <person name="Fujiyama A."/>
            <person name="Inagaki F."/>
            <person name="Takami H."/>
        </authorList>
    </citation>
    <scope>NUCLEOTIDE SEQUENCE</scope>
    <source>
        <strain evidence="6">Expedition CK06-06</strain>
    </source>
</reference>
<evidence type="ECO:0000256" key="2">
    <source>
        <dbReference type="ARBA" id="ARBA00022723"/>
    </source>
</evidence>
<feature type="domain" description="Radical SAM core" evidence="5">
    <location>
        <begin position="115"/>
        <end position="249"/>
    </location>
</feature>
<dbReference type="PANTHER" id="PTHR11228:SF7">
    <property type="entry name" value="PQQA PEPTIDE CYCLASE"/>
    <property type="match status" value="1"/>
</dbReference>
<dbReference type="PANTHER" id="PTHR11228">
    <property type="entry name" value="RADICAL SAM DOMAIN PROTEIN"/>
    <property type="match status" value="1"/>
</dbReference>
<accession>X0UCI8</accession>
<gene>
    <name evidence="6" type="ORF">S01H1_36289</name>
</gene>
<proteinExistence type="predicted"/>
<dbReference type="InterPro" id="IPR050377">
    <property type="entry name" value="Radical_SAM_PqqE_MftC-like"/>
</dbReference>
<dbReference type="Pfam" id="PF04055">
    <property type="entry name" value="Radical_SAM"/>
    <property type="match status" value="1"/>
</dbReference>
<dbReference type="GO" id="GO:0003824">
    <property type="term" value="F:catalytic activity"/>
    <property type="evidence" value="ECO:0007669"/>
    <property type="project" value="InterPro"/>
</dbReference>
<dbReference type="InterPro" id="IPR007197">
    <property type="entry name" value="rSAM"/>
</dbReference>
<dbReference type="SFLD" id="SFLDS00029">
    <property type="entry name" value="Radical_SAM"/>
    <property type="match status" value="1"/>
</dbReference>
<dbReference type="InterPro" id="IPR013785">
    <property type="entry name" value="Aldolase_TIM"/>
</dbReference>
<sequence>LKLVLEGSELCEVPLIKNWNFYSFAVPESVIKEDHKSGYELHLSLDKLYPMKYHEEDPRELGVKISQIKFHDDDEIHKEFQFFHRNIMLNYEERKRGETELKSYPINLGIDLLAKCNMKPPCVYCLWDWMKEEEEGYIETVVDEKTFEEYGPFFRSARLLINCSIGEPLMHPRFEQIMEYCTKHNKIMEISTNGQAFTNRTIKALVGNPIYLYISLDAATKETYAKIRNDRWESIIPNLVLLNEERKKKGNLPKIHMVFMPMKVNKNDLE</sequence>
<dbReference type="EMBL" id="BARS01022727">
    <property type="protein sequence ID" value="GAG03315.1"/>
    <property type="molecule type" value="Genomic_DNA"/>
</dbReference>
<dbReference type="GO" id="GO:0046872">
    <property type="term" value="F:metal ion binding"/>
    <property type="evidence" value="ECO:0007669"/>
    <property type="project" value="UniProtKB-KW"/>
</dbReference>
<evidence type="ECO:0000256" key="1">
    <source>
        <dbReference type="ARBA" id="ARBA00022691"/>
    </source>
</evidence>